<organism evidence="1 2">
    <name type="scientific">Vigna angularis var. angularis</name>
    <dbReference type="NCBI Taxonomy" id="157739"/>
    <lineage>
        <taxon>Eukaryota</taxon>
        <taxon>Viridiplantae</taxon>
        <taxon>Streptophyta</taxon>
        <taxon>Embryophyta</taxon>
        <taxon>Tracheophyta</taxon>
        <taxon>Spermatophyta</taxon>
        <taxon>Magnoliopsida</taxon>
        <taxon>eudicotyledons</taxon>
        <taxon>Gunneridae</taxon>
        <taxon>Pentapetalae</taxon>
        <taxon>rosids</taxon>
        <taxon>fabids</taxon>
        <taxon>Fabales</taxon>
        <taxon>Fabaceae</taxon>
        <taxon>Papilionoideae</taxon>
        <taxon>50 kb inversion clade</taxon>
        <taxon>NPAAA clade</taxon>
        <taxon>indigoferoid/millettioid clade</taxon>
        <taxon>Phaseoleae</taxon>
        <taxon>Vigna</taxon>
    </lineage>
</organism>
<name>A0A0S3RCK5_PHAAN</name>
<dbReference type="Proteomes" id="UP000291084">
    <property type="component" value="Chromosome 2"/>
</dbReference>
<reference evidence="1 2" key="1">
    <citation type="journal article" date="2015" name="Sci. Rep.">
        <title>The power of single molecule real-time sequencing technology in the de novo assembly of a eukaryotic genome.</title>
        <authorList>
            <person name="Sakai H."/>
            <person name="Naito K."/>
            <person name="Ogiso-Tanaka E."/>
            <person name="Takahashi Y."/>
            <person name="Iseki K."/>
            <person name="Muto C."/>
            <person name="Satou K."/>
            <person name="Teruya K."/>
            <person name="Shiroma A."/>
            <person name="Shimoji M."/>
            <person name="Hirano T."/>
            <person name="Itoh T."/>
            <person name="Kaga A."/>
            <person name="Tomooka N."/>
        </authorList>
    </citation>
    <scope>NUCLEOTIDE SEQUENCE [LARGE SCALE GENOMIC DNA]</scope>
    <source>
        <strain evidence="2">cv. Shumari</strain>
    </source>
</reference>
<sequence length="92" mass="10160">MLAGFKSLCTRGSGFVWCRNSKPVPISAAILNLSCQGSGGVLPCRKRRSSKLPFAIYSYTRHPYSGHAPRSRTMCGCRMQLNTSTCNVHYMV</sequence>
<dbReference type="OrthoDB" id="1455480at2759"/>
<evidence type="ECO:0000313" key="2">
    <source>
        <dbReference type="Proteomes" id="UP000291084"/>
    </source>
</evidence>
<gene>
    <name evidence="1" type="primary">Vigan.02G092000</name>
    <name evidence="1" type="ORF">VIGAN_02092000</name>
</gene>
<evidence type="ECO:0000313" key="1">
    <source>
        <dbReference type="EMBL" id="BAT78266.1"/>
    </source>
</evidence>
<accession>A0A0S3RCK5</accession>
<protein>
    <submittedName>
        <fullName evidence="1">Uncharacterized protein</fullName>
    </submittedName>
</protein>
<proteinExistence type="predicted"/>
<dbReference type="EMBL" id="AP015035">
    <property type="protein sequence ID" value="BAT78266.1"/>
    <property type="molecule type" value="Genomic_DNA"/>
</dbReference>
<dbReference type="AlphaFoldDB" id="A0A0S3RCK5"/>
<keyword evidence="2" id="KW-1185">Reference proteome</keyword>